<evidence type="ECO:0000256" key="10">
    <source>
        <dbReference type="ARBA" id="ARBA00023136"/>
    </source>
</evidence>
<dbReference type="InterPro" id="IPR036398">
    <property type="entry name" value="CA_dom_sf"/>
</dbReference>
<keyword evidence="7 17" id="KW-0479">Metal-binding</keyword>
<protein>
    <recommendedName>
        <fullName evidence="17">Carbonic anhydrase</fullName>
        <ecNumber evidence="17">4.2.1.1</ecNumber>
    </recommendedName>
</protein>
<organism evidence="19 20">
    <name type="scientific">Ictalurus punctatus</name>
    <name type="common">Channel catfish</name>
    <name type="synonym">Silurus punctatus</name>
    <dbReference type="NCBI Taxonomy" id="7998"/>
    <lineage>
        <taxon>Eukaryota</taxon>
        <taxon>Metazoa</taxon>
        <taxon>Chordata</taxon>
        <taxon>Craniata</taxon>
        <taxon>Vertebrata</taxon>
        <taxon>Euteleostomi</taxon>
        <taxon>Actinopterygii</taxon>
        <taxon>Neopterygii</taxon>
        <taxon>Teleostei</taxon>
        <taxon>Ostariophysi</taxon>
        <taxon>Siluriformes</taxon>
        <taxon>Ictaluridae</taxon>
        <taxon>Ictalurus</taxon>
    </lineage>
</organism>
<dbReference type="GO" id="GO:0008270">
    <property type="term" value="F:zinc ion binding"/>
    <property type="evidence" value="ECO:0007669"/>
    <property type="project" value="UniProtKB-UniRule"/>
</dbReference>
<dbReference type="PANTHER" id="PTHR18952">
    <property type="entry name" value="CARBONIC ANHYDRASE"/>
    <property type="match status" value="1"/>
</dbReference>
<evidence type="ECO:0000256" key="14">
    <source>
        <dbReference type="ARBA" id="ARBA00023288"/>
    </source>
</evidence>
<comment type="similarity">
    <text evidence="3 17">Belongs to the alpha-carbonic anhydrase family.</text>
</comment>
<feature type="signal peptide" evidence="17">
    <location>
        <begin position="1"/>
        <end position="19"/>
    </location>
</feature>
<keyword evidence="11" id="KW-1015">Disulfide bond</keyword>
<sequence>MQILKLLVLLVSMLGMTGGAEWCYKSQVSCDNKCKGPDEWKDISPTCGNRSQSPINIVTKRVESIHLAPLSLQGYQHVFQSIITNNGHTVKFNLSGDAVIDGAGFKEPYKAMEVHFHWGKNGGPGSEHTIDGEQYPMEMHIVHIKKNYSSVEEAVKDPSGLAVFGFLYEESDREDNKYDSIINALSDVRFPGNKTVLASVNLNMLIPPHDTLMRYFRYSGSLTTPDCAESVIWTVFESTIKLSKKQLSTFSELWFENGTAMTDTFRPVQPRNGRTIFYSRSNIASVSTVLVVSTLIITFLTL</sequence>
<evidence type="ECO:0000313" key="20">
    <source>
        <dbReference type="RefSeq" id="XP_017346905.1"/>
    </source>
</evidence>
<evidence type="ECO:0000256" key="6">
    <source>
        <dbReference type="ARBA" id="ARBA00022622"/>
    </source>
</evidence>
<evidence type="ECO:0000256" key="7">
    <source>
        <dbReference type="ARBA" id="ARBA00022723"/>
    </source>
</evidence>
<evidence type="ECO:0000256" key="4">
    <source>
        <dbReference type="ARBA" id="ARBA00011736"/>
    </source>
</evidence>
<evidence type="ECO:0000256" key="9">
    <source>
        <dbReference type="ARBA" id="ARBA00022833"/>
    </source>
</evidence>
<dbReference type="SUPFAM" id="SSF51069">
    <property type="entry name" value="Carbonic anhydrase"/>
    <property type="match status" value="1"/>
</dbReference>
<accession>A0A2D0SX59</accession>
<evidence type="ECO:0000256" key="3">
    <source>
        <dbReference type="ARBA" id="ARBA00010718"/>
    </source>
</evidence>
<dbReference type="SMART" id="SM01057">
    <property type="entry name" value="Carb_anhydrase"/>
    <property type="match status" value="1"/>
</dbReference>
<keyword evidence="5" id="KW-1003">Cell membrane</keyword>
<dbReference type="OrthoDB" id="429145at2759"/>
<comment type="catalytic activity">
    <reaction evidence="16">
        <text>hydrogencarbonate + H(+) = CO2 + H2O</text>
        <dbReference type="Rhea" id="RHEA:10748"/>
        <dbReference type="ChEBI" id="CHEBI:15377"/>
        <dbReference type="ChEBI" id="CHEBI:15378"/>
        <dbReference type="ChEBI" id="CHEBI:16526"/>
        <dbReference type="ChEBI" id="CHEBI:17544"/>
        <dbReference type="EC" id="4.2.1.1"/>
    </reaction>
    <physiologicalReaction direction="left-to-right" evidence="16">
        <dbReference type="Rhea" id="RHEA:10749"/>
    </physiologicalReaction>
    <physiologicalReaction direction="right-to-left" evidence="16">
        <dbReference type="Rhea" id="RHEA:10750"/>
    </physiologicalReaction>
</comment>
<feature type="chain" id="PRO_5025082060" description="Carbonic anhydrase" evidence="17">
    <location>
        <begin position="20"/>
        <end position="302"/>
    </location>
</feature>
<gene>
    <name evidence="20" type="primary">ca4b</name>
</gene>
<comment type="cofactor">
    <cofactor evidence="1 17">
        <name>Zn(2+)</name>
        <dbReference type="ChEBI" id="CHEBI:29105"/>
    </cofactor>
</comment>
<evidence type="ECO:0000259" key="18">
    <source>
        <dbReference type="PROSITE" id="PS51144"/>
    </source>
</evidence>
<comment type="function">
    <text evidence="17">Reversible hydration of carbon dioxide.</text>
</comment>
<dbReference type="PROSITE" id="PS51144">
    <property type="entry name" value="ALPHA_CA_2"/>
    <property type="match status" value="1"/>
</dbReference>
<dbReference type="PROSITE" id="PS00162">
    <property type="entry name" value="ALPHA_CA_1"/>
    <property type="match status" value="1"/>
</dbReference>
<dbReference type="PANTHER" id="PTHR18952:SF95">
    <property type="entry name" value="CARBONIC ANHYDRASE 4"/>
    <property type="match status" value="1"/>
</dbReference>
<evidence type="ECO:0000256" key="2">
    <source>
        <dbReference type="ARBA" id="ARBA00004609"/>
    </source>
</evidence>
<dbReference type="STRING" id="7998.ENSIPUP00000025832"/>
<keyword evidence="10" id="KW-0472">Membrane</keyword>
<comment type="subcellular location">
    <subcellularLocation>
        <location evidence="2">Cell membrane</location>
        <topology evidence="2">Lipid-anchor</topology>
        <topology evidence="2">GPI-anchor</topology>
    </subcellularLocation>
</comment>
<dbReference type="RefSeq" id="XP_017346905.1">
    <property type="nucleotide sequence ID" value="XM_017491416.3"/>
</dbReference>
<dbReference type="CDD" id="cd03117">
    <property type="entry name" value="alpha_CA_IV_XV_like"/>
    <property type="match status" value="1"/>
</dbReference>
<dbReference type="Pfam" id="PF00194">
    <property type="entry name" value="Carb_anhydrase"/>
    <property type="match status" value="1"/>
</dbReference>
<dbReference type="GeneID" id="108278206"/>
<keyword evidence="13 17" id="KW-0456">Lyase</keyword>
<dbReference type="GO" id="GO:0004089">
    <property type="term" value="F:carbonate dehydratase activity"/>
    <property type="evidence" value="ECO:0007669"/>
    <property type="project" value="UniProtKB-UniRule"/>
</dbReference>
<keyword evidence="6" id="KW-0336">GPI-anchor</keyword>
<keyword evidence="19" id="KW-1185">Reference proteome</keyword>
<dbReference type="GO" id="GO:0098552">
    <property type="term" value="C:side of membrane"/>
    <property type="evidence" value="ECO:0007669"/>
    <property type="project" value="UniProtKB-KW"/>
</dbReference>
<reference evidence="20" key="2">
    <citation type="submission" date="2025-08" db="UniProtKB">
        <authorList>
            <consortium name="RefSeq"/>
        </authorList>
    </citation>
    <scope>IDENTIFICATION</scope>
    <source>
        <tissue evidence="20">Blood</tissue>
    </source>
</reference>
<dbReference type="Proteomes" id="UP000221080">
    <property type="component" value="Chromosome 17"/>
</dbReference>
<name>A0A2D0SX59_ICTPU</name>
<evidence type="ECO:0000256" key="5">
    <source>
        <dbReference type="ARBA" id="ARBA00022475"/>
    </source>
</evidence>
<evidence type="ECO:0000256" key="17">
    <source>
        <dbReference type="RuleBase" id="RU367011"/>
    </source>
</evidence>
<dbReference type="Gene3D" id="3.10.200.10">
    <property type="entry name" value="Alpha carbonic anhydrase"/>
    <property type="match status" value="1"/>
</dbReference>
<reference evidence="19" key="1">
    <citation type="journal article" date="2016" name="Nat. Commun.">
        <title>The channel catfish genome sequence provides insights into the evolution of scale formation in teleosts.</title>
        <authorList>
            <person name="Liu Z."/>
            <person name="Liu S."/>
            <person name="Yao J."/>
            <person name="Bao L."/>
            <person name="Zhang J."/>
            <person name="Li Y."/>
            <person name="Jiang C."/>
            <person name="Sun L."/>
            <person name="Wang R."/>
            <person name="Zhang Y."/>
            <person name="Zhou T."/>
            <person name="Zeng Q."/>
            <person name="Fu Q."/>
            <person name="Gao S."/>
            <person name="Li N."/>
            <person name="Koren S."/>
            <person name="Jiang Y."/>
            <person name="Zimin A."/>
            <person name="Xu P."/>
            <person name="Phillippy A.M."/>
            <person name="Geng X."/>
            <person name="Song L."/>
            <person name="Sun F."/>
            <person name="Li C."/>
            <person name="Wang X."/>
            <person name="Chen A."/>
            <person name="Jin Y."/>
            <person name="Yuan Z."/>
            <person name="Yang Y."/>
            <person name="Tan S."/>
            <person name="Peatman E."/>
            <person name="Lu J."/>
            <person name="Qin Z."/>
            <person name="Dunham R."/>
            <person name="Li Z."/>
            <person name="Sonstegard T."/>
            <person name="Feng J."/>
            <person name="Danzmann R.G."/>
            <person name="Schroeder S."/>
            <person name="Scheffler B."/>
            <person name="Duke M.V."/>
            <person name="Ballard L."/>
            <person name="Kucuktas H."/>
            <person name="Kaltenboeck L."/>
            <person name="Liu H."/>
            <person name="Armbruster J."/>
            <person name="Xie Y."/>
            <person name="Kirby M.L."/>
            <person name="Tian Y."/>
            <person name="Flanagan M.E."/>
            <person name="Mu W."/>
            <person name="Waldbieser G.C."/>
        </authorList>
    </citation>
    <scope>NUCLEOTIDE SEQUENCE [LARGE SCALE GENOMIC DNA]</scope>
    <source>
        <strain evidence="19">SDA103</strain>
    </source>
</reference>
<evidence type="ECO:0000256" key="13">
    <source>
        <dbReference type="ARBA" id="ARBA00023239"/>
    </source>
</evidence>
<comment type="function">
    <text evidence="15">Catalyzes the reversible hydration of carbon dioxide into bicarbonate and protons and thus is essential to maintaining intracellular and extracellular pH. May stimulate the sodium/bicarbonate transporter activity of SLC4A4 that acts in pH homeostasis. It is essential for acid overload removal from the retina and retina epithelium, and acid release in the choriocapillaris in the choroid.</text>
</comment>
<dbReference type="GO" id="GO:0005886">
    <property type="term" value="C:plasma membrane"/>
    <property type="evidence" value="ECO:0007669"/>
    <property type="project" value="UniProtKB-SubCell"/>
</dbReference>
<evidence type="ECO:0000256" key="15">
    <source>
        <dbReference type="ARBA" id="ARBA00045603"/>
    </source>
</evidence>
<dbReference type="InterPro" id="IPR023561">
    <property type="entry name" value="Carbonic_anhydrase_a-class"/>
</dbReference>
<dbReference type="AlphaFoldDB" id="A0A2D0SX59"/>
<dbReference type="KEGG" id="ipu:108278206"/>
<evidence type="ECO:0000256" key="1">
    <source>
        <dbReference type="ARBA" id="ARBA00001947"/>
    </source>
</evidence>
<keyword evidence="8 17" id="KW-0732">Signal</keyword>
<dbReference type="InterPro" id="IPR018338">
    <property type="entry name" value="Carbonic_anhydrase_a-class_CS"/>
</dbReference>
<evidence type="ECO:0000313" key="19">
    <source>
        <dbReference type="Proteomes" id="UP000221080"/>
    </source>
</evidence>
<evidence type="ECO:0000256" key="11">
    <source>
        <dbReference type="ARBA" id="ARBA00023157"/>
    </source>
</evidence>
<keyword evidence="9 17" id="KW-0862">Zinc</keyword>
<comment type="subunit">
    <text evidence="4">Interacts with SLC4A4.</text>
</comment>
<feature type="domain" description="Alpha-carbonic anhydrase" evidence="18">
    <location>
        <begin position="20"/>
        <end position="280"/>
    </location>
</feature>
<dbReference type="EC" id="4.2.1.1" evidence="17"/>
<dbReference type="FunFam" id="3.10.200.10:FF:000003">
    <property type="entry name" value="Carbonic anhydrase 12"/>
    <property type="match status" value="1"/>
</dbReference>
<evidence type="ECO:0000256" key="8">
    <source>
        <dbReference type="ARBA" id="ARBA00022729"/>
    </source>
</evidence>
<keyword evidence="14" id="KW-0449">Lipoprotein</keyword>
<dbReference type="InterPro" id="IPR001148">
    <property type="entry name" value="CA_dom"/>
</dbReference>
<evidence type="ECO:0000256" key="16">
    <source>
        <dbReference type="ARBA" id="ARBA00049061"/>
    </source>
</evidence>
<dbReference type="OMA" id="IWTIFET"/>
<proteinExistence type="inferred from homology"/>
<evidence type="ECO:0000256" key="12">
    <source>
        <dbReference type="ARBA" id="ARBA00023180"/>
    </source>
</evidence>
<dbReference type="InterPro" id="IPR041874">
    <property type="entry name" value="CA4/CA15"/>
</dbReference>
<keyword evidence="12" id="KW-0325">Glycoprotein</keyword>
<dbReference type="CTD" id="553246"/>